<sequence>MFMEGNSLNSELIENGIASPLIVNDTLAVIVEEEKQKKSAKNTTQEGDPIQSKSKKRKLDLGKWKKKPVEGKKSEAYINSRGNQVNARIISGTCGEKCIYNCTVKVKKEKREYLFHNYWKLGKLQEQRHYLLSCLKEINSKKQHSDGRRKPNNAYYFKIDGEDNRVCKQFFLATLGISNRSVRTDKRGKHNKHKTVDKAIRTGIVEHINSIPRMESHYLRAQTSREFIEGGKTVADLHRDYVESCRTENKPYGNYCMYFRIFNKDFNISFFSPKKDQCSLCEQFKNSSEDEKKKIENQYTRHIIEKTLSRQKKEKNKKEASEGKLILAYFDLEAVLPTPCDHCFIWHEGEGSRGVNEIGTCVLKYLETLGQEKPVIFYCDNCSGQNKNKFMVSVLMNAVLKLRTPSITLNFLTVRHTQTEGDMMHSLIEKQKKGR</sequence>
<dbReference type="PANTHER" id="PTHR10773:SF19">
    <property type="match status" value="1"/>
</dbReference>
<dbReference type="PANTHER" id="PTHR10773">
    <property type="entry name" value="DNA-DIRECTED RNA POLYMERASES I, II, AND III SUBUNIT RPABC2"/>
    <property type="match status" value="1"/>
</dbReference>
<reference evidence="4" key="1">
    <citation type="submission" date="2023-01" db="EMBL/GenBank/DDBJ databases">
        <title>Key to firefly adult light organ development and bioluminescence: homeobox transcription factors regulate luciferase expression and transportation to peroxisome.</title>
        <authorList>
            <person name="Fu X."/>
        </authorList>
    </citation>
    <scope>NUCLEOTIDE SEQUENCE [LARGE SCALE GENOMIC DNA]</scope>
</reference>
<dbReference type="Pfam" id="PF25273">
    <property type="entry name" value="DUF7869"/>
    <property type="match status" value="1"/>
</dbReference>
<dbReference type="AlphaFoldDB" id="A0AAN7QKQ0"/>
<evidence type="ECO:0000259" key="2">
    <source>
        <dbReference type="Pfam" id="PF25273"/>
    </source>
</evidence>
<organism evidence="3 4">
    <name type="scientific">Aquatica leii</name>
    <dbReference type="NCBI Taxonomy" id="1421715"/>
    <lineage>
        <taxon>Eukaryota</taxon>
        <taxon>Metazoa</taxon>
        <taxon>Ecdysozoa</taxon>
        <taxon>Arthropoda</taxon>
        <taxon>Hexapoda</taxon>
        <taxon>Insecta</taxon>
        <taxon>Pterygota</taxon>
        <taxon>Neoptera</taxon>
        <taxon>Endopterygota</taxon>
        <taxon>Coleoptera</taxon>
        <taxon>Polyphaga</taxon>
        <taxon>Elateriformia</taxon>
        <taxon>Elateroidea</taxon>
        <taxon>Lampyridae</taxon>
        <taxon>Luciolinae</taxon>
        <taxon>Aquatica</taxon>
    </lineage>
</organism>
<evidence type="ECO:0000313" key="4">
    <source>
        <dbReference type="Proteomes" id="UP001353858"/>
    </source>
</evidence>
<dbReference type="InterPro" id="IPR057191">
    <property type="entry name" value="DUF7869"/>
</dbReference>
<gene>
    <name evidence="3" type="ORF">RN001_006012</name>
</gene>
<dbReference type="Proteomes" id="UP001353858">
    <property type="component" value="Unassembled WGS sequence"/>
</dbReference>
<feature type="domain" description="DUF7869" evidence="2">
    <location>
        <begin position="354"/>
        <end position="431"/>
    </location>
</feature>
<comment type="caution">
    <text evidence="3">The sequence shown here is derived from an EMBL/GenBank/DDBJ whole genome shotgun (WGS) entry which is preliminary data.</text>
</comment>
<accession>A0AAN7QKQ0</accession>
<dbReference type="EMBL" id="JARPUR010000002">
    <property type="protein sequence ID" value="KAK4882693.1"/>
    <property type="molecule type" value="Genomic_DNA"/>
</dbReference>
<protein>
    <recommendedName>
        <fullName evidence="2">DUF7869 domain-containing protein</fullName>
    </recommendedName>
</protein>
<name>A0AAN7QKQ0_9COLE</name>
<proteinExistence type="predicted"/>
<evidence type="ECO:0000313" key="3">
    <source>
        <dbReference type="EMBL" id="KAK4882693.1"/>
    </source>
</evidence>
<feature type="region of interest" description="Disordered" evidence="1">
    <location>
        <begin position="34"/>
        <end position="67"/>
    </location>
</feature>
<evidence type="ECO:0000256" key="1">
    <source>
        <dbReference type="SAM" id="MobiDB-lite"/>
    </source>
</evidence>
<keyword evidence="4" id="KW-1185">Reference proteome</keyword>